<evidence type="ECO:0000256" key="1">
    <source>
        <dbReference type="ARBA" id="ARBA00023117"/>
    </source>
</evidence>
<feature type="compositionally biased region" description="Low complexity" evidence="3">
    <location>
        <begin position="662"/>
        <end position="671"/>
    </location>
</feature>
<dbReference type="EMBL" id="GL732573">
    <property type="protein sequence ID" value="EFX75697.1"/>
    <property type="molecule type" value="Genomic_DNA"/>
</dbReference>
<feature type="region of interest" description="Disordered" evidence="3">
    <location>
        <begin position="1165"/>
        <end position="1190"/>
    </location>
</feature>
<feature type="domain" description="Bromo" evidence="4">
    <location>
        <begin position="515"/>
        <end position="585"/>
    </location>
</feature>
<feature type="region of interest" description="Disordered" evidence="3">
    <location>
        <begin position="950"/>
        <end position="982"/>
    </location>
</feature>
<dbReference type="eggNOG" id="KOG1472">
    <property type="taxonomic scope" value="Eukaryota"/>
</dbReference>
<name>E9GXP5_DAPPU</name>
<feature type="compositionally biased region" description="Basic residues" evidence="3">
    <location>
        <begin position="795"/>
        <end position="808"/>
    </location>
</feature>
<evidence type="ECO:0000313" key="5">
    <source>
        <dbReference type="EMBL" id="EFX75697.1"/>
    </source>
</evidence>
<reference evidence="5 6" key="1">
    <citation type="journal article" date="2011" name="Science">
        <title>The ecoresponsive genome of Daphnia pulex.</title>
        <authorList>
            <person name="Colbourne J.K."/>
            <person name="Pfrender M.E."/>
            <person name="Gilbert D."/>
            <person name="Thomas W.K."/>
            <person name="Tucker A."/>
            <person name="Oakley T.H."/>
            <person name="Tokishita S."/>
            <person name="Aerts A."/>
            <person name="Arnold G.J."/>
            <person name="Basu M.K."/>
            <person name="Bauer D.J."/>
            <person name="Caceres C.E."/>
            <person name="Carmel L."/>
            <person name="Casola C."/>
            <person name="Choi J.H."/>
            <person name="Detter J.C."/>
            <person name="Dong Q."/>
            <person name="Dusheyko S."/>
            <person name="Eads B.D."/>
            <person name="Frohlich T."/>
            <person name="Geiler-Samerotte K.A."/>
            <person name="Gerlach D."/>
            <person name="Hatcher P."/>
            <person name="Jogdeo S."/>
            <person name="Krijgsveld J."/>
            <person name="Kriventseva E.V."/>
            <person name="Kultz D."/>
            <person name="Laforsch C."/>
            <person name="Lindquist E."/>
            <person name="Lopez J."/>
            <person name="Manak J.R."/>
            <person name="Muller J."/>
            <person name="Pangilinan J."/>
            <person name="Patwardhan R.P."/>
            <person name="Pitluck S."/>
            <person name="Pritham E.J."/>
            <person name="Rechtsteiner A."/>
            <person name="Rho M."/>
            <person name="Rogozin I.B."/>
            <person name="Sakarya O."/>
            <person name="Salamov A."/>
            <person name="Schaack S."/>
            <person name="Shapiro H."/>
            <person name="Shiga Y."/>
            <person name="Skalitzky C."/>
            <person name="Smith Z."/>
            <person name="Souvorov A."/>
            <person name="Sung W."/>
            <person name="Tang Z."/>
            <person name="Tsuchiya D."/>
            <person name="Tu H."/>
            <person name="Vos H."/>
            <person name="Wang M."/>
            <person name="Wolf Y.I."/>
            <person name="Yamagata H."/>
            <person name="Yamada T."/>
            <person name="Ye Y."/>
            <person name="Shaw J.R."/>
            <person name="Andrews J."/>
            <person name="Crease T.J."/>
            <person name="Tang H."/>
            <person name="Lucas S.M."/>
            <person name="Robertson H.M."/>
            <person name="Bork P."/>
            <person name="Koonin E.V."/>
            <person name="Zdobnov E.M."/>
            <person name="Grigoriev I.V."/>
            <person name="Lynch M."/>
            <person name="Boore J.L."/>
        </authorList>
    </citation>
    <scope>NUCLEOTIDE SEQUENCE [LARGE SCALE GENOMIC DNA]</scope>
</reference>
<feature type="region of interest" description="Disordered" evidence="3">
    <location>
        <begin position="610"/>
        <end position="724"/>
    </location>
</feature>
<feature type="compositionally biased region" description="Basic and acidic residues" evidence="3">
    <location>
        <begin position="878"/>
        <end position="890"/>
    </location>
</feature>
<dbReference type="OrthoDB" id="303107at2759"/>
<dbReference type="InParanoid" id="E9GXP5"/>
<gene>
    <name evidence="5" type="ORF">DAPPUDRAFT_323019</name>
</gene>
<dbReference type="SUPFAM" id="SSF47370">
    <property type="entry name" value="Bromodomain"/>
    <property type="match status" value="1"/>
</dbReference>
<dbReference type="InterPro" id="IPR018359">
    <property type="entry name" value="Bromodomain_CS"/>
</dbReference>
<feature type="compositionally biased region" description="Basic and acidic residues" evidence="3">
    <location>
        <begin position="777"/>
        <end position="787"/>
    </location>
</feature>
<dbReference type="FunCoup" id="E9GXP5">
    <property type="interactions" value="35"/>
</dbReference>
<feature type="compositionally biased region" description="Polar residues" evidence="3">
    <location>
        <begin position="352"/>
        <end position="365"/>
    </location>
</feature>
<dbReference type="Pfam" id="PF00439">
    <property type="entry name" value="Bromodomain"/>
    <property type="match status" value="1"/>
</dbReference>
<dbReference type="HOGENOM" id="CLU_268085_0_0_1"/>
<accession>E9GXP5</accession>
<dbReference type="KEGG" id="dpx:DAPPUDRAFT_323019"/>
<dbReference type="GO" id="GO:0031213">
    <property type="term" value="C:RSF complex"/>
    <property type="evidence" value="ECO:0000318"/>
    <property type="project" value="GO_Central"/>
</dbReference>
<keyword evidence="6" id="KW-1185">Reference proteome</keyword>
<dbReference type="PROSITE" id="PS50014">
    <property type="entry name" value="BROMODOMAIN_2"/>
    <property type="match status" value="1"/>
</dbReference>
<evidence type="ECO:0000256" key="3">
    <source>
        <dbReference type="SAM" id="MobiDB-lite"/>
    </source>
</evidence>
<feature type="compositionally biased region" description="Basic and acidic residues" evidence="3">
    <location>
        <begin position="818"/>
        <end position="830"/>
    </location>
</feature>
<dbReference type="PANTHER" id="PTHR47092:SF1">
    <property type="entry name" value="CHROMATIN REMODELING REGULATOR CECR2"/>
    <property type="match status" value="1"/>
</dbReference>
<dbReference type="Gene3D" id="1.20.920.10">
    <property type="entry name" value="Bromodomain-like"/>
    <property type="match status" value="1"/>
</dbReference>
<feature type="compositionally biased region" description="Polar residues" evidence="3">
    <location>
        <begin position="442"/>
        <end position="459"/>
    </location>
</feature>
<evidence type="ECO:0000259" key="4">
    <source>
        <dbReference type="PROSITE" id="PS50014"/>
    </source>
</evidence>
<feature type="region of interest" description="Disordered" evidence="3">
    <location>
        <begin position="170"/>
        <end position="189"/>
    </location>
</feature>
<feature type="region of interest" description="Disordered" evidence="3">
    <location>
        <begin position="1014"/>
        <end position="1144"/>
    </location>
</feature>
<keyword evidence="1 2" id="KW-0103">Bromodomain</keyword>
<dbReference type="Proteomes" id="UP000000305">
    <property type="component" value="Unassembled WGS sequence"/>
</dbReference>
<feature type="region of interest" description="Disordered" evidence="3">
    <location>
        <begin position="288"/>
        <end position="315"/>
    </location>
</feature>
<dbReference type="PROSITE" id="PS00633">
    <property type="entry name" value="BROMODOMAIN_1"/>
    <property type="match status" value="1"/>
</dbReference>
<evidence type="ECO:0000313" key="6">
    <source>
        <dbReference type="Proteomes" id="UP000000305"/>
    </source>
</evidence>
<dbReference type="STRING" id="6669.E9GXP5"/>
<organism evidence="5 6">
    <name type="scientific">Daphnia pulex</name>
    <name type="common">Water flea</name>
    <dbReference type="NCBI Taxonomy" id="6669"/>
    <lineage>
        <taxon>Eukaryota</taxon>
        <taxon>Metazoa</taxon>
        <taxon>Ecdysozoa</taxon>
        <taxon>Arthropoda</taxon>
        <taxon>Crustacea</taxon>
        <taxon>Branchiopoda</taxon>
        <taxon>Diplostraca</taxon>
        <taxon>Cladocera</taxon>
        <taxon>Anomopoda</taxon>
        <taxon>Daphniidae</taxon>
        <taxon>Daphnia</taxon>
    </lineage>
</organism>
<feature type="compositionally biased region" description="Basic and acidic residues" evidence="3">
    <location>
        <begin position="739"/>
        <end position="748"/>
    </location>
</feature>
<dbReference type="SMART" id="SM00297">
    <property type="entry name" value="BROMO"/>
    <property type="match status" value="1"/>
</dbReference>
<dbReference type="GO" id="GO:0090537">
    <property type="term" value="C:CERF complex"/>
    <property type="evidence" value="ECO:0007669"/>
    <property type="project" value="InterPro"/>
</dbReference>
<feature type="region of interest" description="Disordered" evidence="3">
    <location>
        <begin position="242"/>
        <end position="266"/>
    </location>
</feature>
<dbReference type="PRINTS" id="PR00503">
    <property type="entry name" value="BROMODOMAIN"/>
</dbReference>
<dbReference type="AlphaFoldDB" id="E9GXP5"/>
<protein>
    <recommendedName>
        <fullName evidence="4">Bromo domain-containing protein</fullName>
    </recommendedName>
</protein>
<feature type="region of interest" description="Disordered" evidence="3">
    <location>
        <begin position="739"/>
        <end position="912"/>
    </location>
</feature>
<dbReference type="InterPro" id="IPR029614">
    <property type="entry name" value="CECR2"/>
</dbReference>
<feature type="compositionally biased region" description="Polar residues" evidence="3">
    <location>
        <begin position="652"/>
        <end position="661"/>
    </location>
</feature>
<dbReference type="InterPro" id="IPR036427">
    <property type="entry name" value="Bromodomain-like_sf"/>
</dbReference>
<feature type="region of interest" description="Disordered" evidence="3">
    <location>
        <begin position="352"/>
        <end position="473"/>
    </location>
</feature>
<dbReference type="GO" id="GO:0006338">
    <property type="term" value="P:chromatin remodeling"/>
    <property type="evidence" value="ECO:0007669"/>
    <property type="project" value="InterPro"/>
</dbReference>
<feature type="compositionally biased region" description="Basic and acidic residues" evidence="3">
    <location>
        <begin position="370"/>
        <end position="406"/>
    </location>
</feature>
<sequence length="1227" mass="136942">MEDIQSWYEVPSIAHFCSLFRAAFSLVDFDIEELEEALLTDGAEDMGSSLIQDLIVRLLNGCMGTGDVTSSNYQMFLRRLFRQKFQDGKKNPFNSDVDFRFLPLRTKVEILHFLCDCRLEADDVMEVLKNLEADSLRVEPLGYDDNKAAYWYFYGTRLYKEENALINEEEEVEKSKKKGKKKPSKETTHTRGPWTVACFTEDDWSELCDSLSIATSKNEKILYRTLKEDFLPEIPNLFAEKERQQRKRMSDAAPRRASTRIEKLKQQREEQDRIVAVAIQAELLHTETNADDGHENKNTVLTPPEAAPVKSKSKKIDEDEWLMLRNKADRATRALLREISRDNVDLFSSFESTRSVPTRASSVDSSVLEKGTEKNDKGDLTPEKPVKKEISLSEKSHNPEKTERSVSNKQLKTPKQEPENKPTKKSERPEKNTVEKSDVKSSRNASSGADTNNATATKSCNKKGRQTNNSLSSVIDTTMNHIENGVVKYRRVTAPLSATTDEAKIGMYKILEQIKNHPDAWPFLDPVDEDFAPDYYTKISQPMDLEKMEQRVSTKYYQSVNEFMSDFDLIVDNCKKYNGPESEYSFMVDSLADEFRMLSSRYLNSVYEPEPMLSGSESDCSTASDESDHQKRKSGVPDAKKRGGLMKLAQAFSGSGNRSNPKSTTAAAASKVKLKTEDVWDTPSPDSSEAELKMRKSNKSKEKVDKKKGKTKKPPVAGGRNLDALNALAAATEQTLKDMKKWLDDTPKFPEYSSGNSSSGEKVTPEEFETLSESVEEEYRKQGKGKTESSSSLKPPKKNKSVQHKKKGLLILASKGRLPAESKEERDMLMKRKKKKLKKDKLMDSLFESPCDKAGKESPPTPPPLPAGDNGKTVTTATKDKDKPARKPFDRLQPGGKSKVSKVSRPDESKLSSVIAKIKESRSSALQKQTETIQKAQLSLGTVLLSEIGSNRTLEEKDPVEVEETAKQAEQEKPVEEPAEVAEPKVVEPVVEVKHSATPNLSAWFKAFGAPKNPIKRQMSETQETRTQAPPVKKGIGQHQEGNKDLPWYARLEKKDPPSGRLEAVSTVKEVMNEDSAAEESRHLMDPSSPVDSLGSLNSPASAESIKSPSTPGGGWGGPNSRYSAADNPAIRSPLTPETQSFSPSVPLHPIKVGFYQDMQALKGASPSHVKSPSCHSNSSGTGPNSPNDHALHSLRHLDALEIGLSLSIVFYIKKILFRKRLDLYSS</sequence>
<feature type="compositionally biased region" description="Low complexity" evidence="3">
    <location>
        <begin position="1177"/>
        <end position="1188"/>
    </location>
</feature>
<dbReference type="InterPro" id="IPR001487">
    <property type="entry name" value="Bromodomain"/>
</dbReference>
<feature type="compositionally biased region" description="Polar residues" evidence="3">
    <location>
        <begin position="615"/>
        <end position="624"/>
    </location>
</feature>
<feature type="compositionally biased region" description="Basic and acidic residues" evidence="3">
    <location>
        <begin position="414"/>
        <end position="441"/>
    </location>
</feature>
<feature type="compositionally biased region" description="Acidic residues" evidence="3">
    <location>
        <begin position="766"/>
        <end position="776"/>
    </location>
</feature>
<feature type="compositionally biased region" description="Basic and acidic residues" evidence="3">
    <location>
        <begin position="690"/>
        <end position="705"/>
    </location>
</feature>
<evidence type="ECO:0000256" key="2">
    <source>
        <dbReference type="PROSITE-ProRule" id="PRU00035"/>
    </source>
</evidence>
<feature type="compositionally biased region" description="Basic and acidic residues" evidence="3">
    <location>
        <begin position="953"/>
        <end position="982"/>
    </location>
</feature>
<dbReference type="PANTHER" id="PTHR47092">
    <property type="entry name" value="CAT EYE SYNDROME CRITICAL REGION PROTEIN 2"/>
    <property type="match status" value="1"/>
</dbReference>
<feature type="compositionally biased region" description="Polar residues" evidence="3">
    <location>
        <begin position="1095"/>
        <end position="1107"/>
    </location>
</feature>
<proteinExistence type="predicted"/>